<dbReference type="AlphaFoldDB" id="A0A3P7NV26"/>
<evidence type="ECO:0000313" key="2">
    <source>
        <dbReference type="Proteomes" id="UP000281553"/>
    </source>
</evidence>
<sequence>MSSDDEQIYQSKDSLYQDSSNQDLISFQSDFEQTVCPPAGSMVAAFPNSSSQRPTSLGFVEHQKYENPAVGSSLDCDVIELPIPSLPSSPRIRIGSRVAGKIEL</sequence>
<dbReference type="Proteomes" id="UP000281553">
    <property type="component" value="Unassembled WGS sequence"/>
</dbReference>
<protein>
    <submittedName>
        <fullName evidence="1">Uncharacterized protein</fullName>
    </submittedName>
</protein>
<organism evidence="1 2">
    <name type="scientific">Dibothriocephalus latus</name>
    <name type="common">Fish tapeworm</name>
    <name type="synonym">Diphyllobothrium latum</name>
    <dbReference type="NCBI Taxonomy" id="60516"/>
    <lineage>
        <taxon>Eukaryota</taxon>
        <taxon>Metazoa</taxon>
        <taxon>Spiralia</taxon>
        <taxon>Lophotrochozoa</taxon>
        <taxon>Platyhelminthes</taxon>
        <taxon>Cestoda</taxon>
        <taxon>Eucestoda</taxon>
        <taxon>Diphyllobothriidea</taxon>
        <taxon>Diphyllobothriidae</taxon>
        <taxon>Dibothriocephalus</taxon>
    </lineage>
</organism>
<accession>A0A3P7NV26</accession>
<evidence type="ECO:0000313" key="1">
    <source>
        <dbReference type="EMBL" id="VDN41293.1"/>
    </source>
</evidence>
<dbReference type="EMBL" id="UYRU01100994">
    <property type="protein sequence ID" value="VDN41293.1"/>
    <property type="molecule type" value="Genomic_DNA"/>
</dbReference>
<reference evidence="1 2" key="1">
    <citation type="submission" date="2018-11" db="EMBL/GenBank/DDBJ databases">
        <authorList>
            <consortium name="Pathogen Informatics"/>
        </authorList>
    </citation>
    <scope>NUCLEOTIDE SEQUENCE [LARGE SCALE GENOMIC DNA]</scope>
</reference>
<keyword evidence="2" id="KW-1185">Reference proteome</keyword>
<gene>
    <name evidence="1" type="ORF">DILT_LOCUS18501</name>
</gene>
<proteinExistence type="predicted"/>
<name>A0A3P7NV26_DIBLA</name>